<dbReference type="EMBL" id="CR522870">
    <property type="protein sequence ID" value="CAG34905.1"/>
    <property type="molecule type" value="Genomic_DNA"/>
</dbReference>
<dbReference type="PROSITE" id="PS51898">
    <property type="entry name" value="TYR_RECOMBINASE"/>
    <property type="match status" value="1"/>
</dbReference>
<keyword evidence="3" id="KW-0238">DNA-binding</keyword>
<proteinExistence type="inferred from homology"/>
<evidence type="ECO:0000259" key="6">
    <source>
        <dbReference type="PROSITE" id="PS51898"/>
    </source>
</evidence>
<dbReference type="InterPro" id="IPR010998">
    <property type="entry name" value="Integrase_recombinase_N"/>
</dbReference>
<dbReference type="InterPro" id="IPR025166">
    <property type="entry name" value="Integrase_DNA_bind_dom"/>
</dbReference>
<dbReference type="GO" id="GO:0003677">
    <property type="term" value="F:DNA binding"/>
    <property type="evidence" value="ECO:0007669"/>
    <property type="project" value="UniProtKB-KW"/>
</dbReference>
<dbReference type="Gene3D" id="1.10.443.10">
    <property type="entry name" value="Intergrase catalytic core"/>
    <property type="match status" value="1"/>
</dbReference>
<dbReference type="GO" id="GO:0006310">
    <property type="term" value="P:DNA recombination"/>
    <property type="evidence" value="ECO:0007669"/>
    <property type="project" value="UniProtKB-KW"/>
</dbReference>
<keyword evidence="2" id="KW-0229">DNA integration</keyword>
<dbReference type="GO" id="GO:0015074">
    <property type="term" value="P:DNA integration"/>
    <property type="evidence" value="ECO:0007669"/>
    <property type="project" value="UniProtKB-KW"/>
</dbReference>
<dbReference type="Pfam" id="PF13356">
    <property type="entry name" value="Arm-DNA-bind_3"/>
    <property type="match status" value="1"/>
</dbReference>
<dbReference type="Pfam" id="PF00589">
    <property type="entry name" value="Phage_integrase"/>
    <property type="match status" value="1"/>
</dbReference>
<evidence type="ECO:0000313" key="7">
    <source>
        <dbReference type="EMBL" id="CAG34905.1"/>
    </source>
</evidence>
<evidence type="ECO:0000313" key="8">
    <source>
        <dbReference type="Proteomes" id="UP000000602"/>
    </source>
</evidence>
<dbReference type="Proteomes" id="UP000000602">
    <property type="component" value="Chromosome"/>
</dbReference>
<comment type="similarity">
    <text evidence="1">Belongs to the 'phage' integrase family.</text>
</comment>
<dbReference type="SUPFAM" id="SSF56349">
    <property type="entry name" value="DNA breaking-rejoining enzymes"/>
    <property type="match status" value="1"/>
</dbReference>
<keyword evidence="8" id="KW-1185">Reference proteome</keyword>
<evidence type="ECO:0000256" key="4">
    <source>
        <dbReference type="ARBA" id="ARBA00023172"/>
    </source>
</evidence>
<evidence type="ECO:0000256" key="5">
    <source>
        <dbReference type="SAM" id="MobiDB-lite"/>
    </source>
</evidence>
<dbReference type="PANTHER" id="PTHR30629">
    <property type="entry name" value="PROPHAGE INTEGRASE"/>
    <property type="match status" value="1"/>
</dbReference>
<organism evidence="7 8">
    <name type="scientific">Desulfotalea psychrophila (strain LSv54 / DSM 12343)</name>
    <dbReference type="NCBI Taxonomy" id="177439"/>
    <lineage>
        <taxon>Bacteria</taxon>
        <taxon>Pseudomonadati</taxon>
        <taxon>Thermodesulfobacteriota</taxon>
        <taxon>Desulfobulbia</taxon>
        <taxon>Desulfobulbales</taxon>
        <taxon>Desulfocapsaceae</taxon>
        <taxon>Desulfotalea</taxon>
    </lineage>
</organism>
<dbReference type="Gene3D" id="1.10.150.130">
    <property type="match status" value="1"/>
</dbReference>
<dbReference type="InterPro" id="IPR011010">
    <property type="entry name" value="DNA_brk_join_enz"/>
</dbReference>
<evidence type="ECO:0000256" key="1">
    <source>
        <dbReference type="ARBA" id="ARBA00008857"/>
    </source>
</evidence>
<sequence>MINIDQICLHSAYTVLTRCLAPEEPAMPRLTLNRIRNAKLPPNKKQIFLWDEDAKGLGVRITGSAKVFIFQSRMLMPDKNGILKPSTFRIKIGGCDSVLLEDARNVARRYAAQVAEGIDPRQARQRTAENEATERQERKRQDVTIGKAWPTYMEERRPNWSTKYYSDHERIISPGGKQKKRGKGLTVAGPLASIANLPLSSVTADSIKKWLADEQPKRPTETRRAFEMLRTFLNWCEADKRYHGLAPPNACSAKIKKDNLTKKNSRDDALQREQLSVWFASVRRYENKVLSAYVQMLFLIGARREELLSLKWSDVDFRWKKVHILGKGAVPRDLPLTPYVAALLSKLPRRNEWVFSSTRGKEGRLQSPTKAFQKMMSRAEIDDITLHGLRRSFSTLSEWLETPVGIVYQIQGHEPSATAEKHYKKRPVDLLRKWHIKIEAWILEEAGVEVPGADQETGFRLVKIV</sequence>
<evidence type="ECO:0000256" key="2">
    <source>
        <dbReference type="ARBA" id="ARBA00022908"/>
    </source>
</evidence>
<protein>
    <submittedName>
        <fullName evidence="7">Related to integrase</fullName>
    </submittedName>
</protein>
<dbReference type="AlphaFoldDB" id="Q6ARX0"/>
<gene>
    <name evidence="7" type="ordered locus">DP0176</name>
</gene>
<dbReference type="PANTHER" id="PTHR30629:SF6">
    <property type="entry name" value="PROPHAGE INTEGRASE INTA-RELATED"/>
    <property type="match status" value="1"/>
</dbReference>
<reference evidence="8" key="1">
    <citation type="journal article" date="2004" name="Environ. Microbiol.">
        <title>The genome of Desulfotalea psychrophila, a sulfate-reducing bacterium from permanently cold Arctic sediments.</title>
        <authorList>
            <person name="Rabus R."/>
            <person name="Ruepp A."/>
            <person name="Frickey T."/>
            <person name="Rattei T."/>
            <person name="Fartmann B."/>
            <person name="Stark M."/>
            <person name="Bauer M."/>
            <person name="Zibat A."/>
            <person name="Lombardot T."/>
            <person name="Becker I."/>
            <person name="Amann J."/>
            <person name="Gellner K."/>
            <person name="Teeling H."/>
            <person name="Leuschner W.D."/>
            <person name="Gloeckner F.-O."/>
            <person name="Lupas A.N."/>
            <person name="Amann R."/>
            <person name="Klenk H.-P."/>
        </authorList>
    </citation>
    <scope>NUCLEOTIDE SEQUENCE [LARGE SCALE GENOMIC DNA]</scope>
    <source>
        <strain evidence="8">DSM 12343 / LSv54</strain>
    </source>
</reference>
<dbReference type="Gene3D" id="3.30.160.390">
    <property type="entry name" value="Integrase, DNA-binding domain"/>
    <property type="match status" value="1"/>
</dbReference>
<evidence type="ECO:0000256" key="3">
    <source>
        <dbReference type="ARBA" id="ARBA00023125"/>
    </source>
</evidence>
<dbReference type="eggNOG" id="COG0582">
    <property type="taxonomic scope" value="Bacteria"/>
</dbReference>
<dbReference type="KEGG" id="dps:DP0176"/>
<dbReference type="HOGENOM" id="CLU_027562_3_0_7"/>
<dbReference type="InterPro" id="IPR002104">
    <property type="entry name" value="Integrase_catalytic"/>
</dbReference>
<dbReference type="STRING" id="177439.DP0176"/>
<dbReference type="InterPro" id="IPR050808">
    <property type="entry name" value="Phage_Integrase"/>
</dbReference>
<keyword evidence="4" id="KW-0233">DNA recombination</keyword>
<dbReference type="InterPro" id="IPR038488">
    <property type="entry name" value="Integrase_DNA-bd_sf"/>
</dbReference>
<dbReference type="InterPro" id="IPR013762">
    <property type="entry name" value="Integrase-like_cat_sf"/>
</dbReference>
<feature type="domain" description="Tyr recombinase" evidence="6">
    <location>
        <begin position="265"/>
        <end position="436"/>
    </location>
</feature>
<feature type="region of interest" description="Disordered" evidence="5">
    <location>
        <begin position="118"/>
        <end position="141"/>
    </location>
</feature>
<accession>Q6ARX0</accession>
<name>Q6ARX0_DESPS</name>